<evidence type="ECO:0000259" key="4">
    <source>
        <dbReference type="PROSITE" id="PS50893"/>
    </source>
</evidence>
<name>A0A371R783_9CREN</name>
<sequence>MLLVKEVTKKFGGVVALDSVSINFDSKGLTGIIGPNGSGKTTLLNVITGLVKPDRGVVILNGRDITNTPIHERVKMGLTRSFQFPKYFPKFTVKENIALAVGEERAMEALSLVGLAQKANTPAKKLTMYDLRRLEIARILALKPKYALLDEPLSGLSYEESISLIKLLRELTQLNISFIVVEHKLTILFKYADRIVLMASGRVLAEGAPEQIVENKDLIKIIGL</sequence>
<evidence type="ECO:0000313" key="7">
    <source>
        <dbReference type="Proteomes" id="UP000256877"/>
    </source>
</evidence>
<dbReference type="CDD" id="cd03219">
    <property type="entry name" value="ABC_Mj1267_LivG_branched"/>
    <property type="match status" value="1"/>
</dbReference>
<proteinExistence type="predicted"/>
<evidence type="ECO:0000256" key="1">
    <source>
        <dbReference type="ARBA" id="ARBA00022448"/>
    </source>
</evidence>
<dbReference type="EMBL" id="NMUF01000001">
    <property type="protein sequence ID" value="RFB00403.1"/>
    <property type="molecule type" value="Genomic_DNA"/>
</dbReference>
<keyword evidence="1" id="KW-0813">Transport</keyword>
<dbReference type="AlphaFoldDB" id="A0A371R783"/>
<dbReference type="SUPFAM" id="SSF52540">
    <property type="entry name" value="P-loop containing nucleoside triphosphate hydrolases"/>
    <property type="match status" value="1"/>
</dbReference>
<feature type="domain" description="ABC transporter" evidence="4">
    <location>
        <begin position="2"/>
        <end position="224"/>
    </location>
</feature>
<dbReference type="InterPro" id="IPR027417">
    <property type="entry name" value="P-loop_NTPase"/>
</dbReference>
<dbReference type="RefSeq" id="WP_116421800.1">
    <property type="nucleotide sequence ID" value="NZ_NMUE01000045.1"/>
</dbReference>
<dbReference type="PANTHER" id="PTHR45772">
    <property type="entry name" value="CONSERVED COMPONENT OF ABC TRANSPORTER FOR NATURAL AMINO ACIDS-RELATED"/>
    <property type="match status" value="1"/>
</dbReference>
<organism evidence="6 7">
    <name type="scientific">Pyrobaculum aerophilum</name>
    <dbReference type="NCBI Taxonomy" id="13773"/>
    <lineage>
        <taxon>Archaea</taxon>
        <taxon>Thermoproteota</taxon>
        <taxon>Thermoprotei</taxon>
        <taxon>Thermoproteales</taxon>
        <taxon>Thermoproteaceae</taxon>
        <taxon>Pyrobaculum</taxon>
    </lineage>
</organism>
<dbReference type="Proteomes" id="UP000256877">
    <property type="component" value="Unassembled WGS sequence"/>
</dbReference>
<keyword evidence="2" id="KW-0547">Nucleotide-binding</keyword>
<evidence type="ECO:0000313" key="8">
    <source>
        <dbReference type="Proteomes" id="UP000257123"/>
    </source>
</evidence>
<dbReference type="Pfam" id="PF00005">
    <property type="entry name" value="ABC_tran"/>
    <property type="match status" value="1"/>
</dbReference>
<dbReference type="GO" id="GO:0005524">
    <property type="term" value="F:ATP binding"/>
    <property type="evidence" value="ECO:0007669"/>
    <property type="project" value="UniProtKB-KW"/>
</dbReference>
<dbReference type="GO" id="GO:0005886">
    <property type="term" value="C:plasma membrane"/>
    <property type="evidence" value="ECO:0007669"/>
    <property type="project" value="TreeGrafter"/>
</dbReference>
<dbReference type="InterPro" id="IPR003593">
    <property type="entry name" value="AAA+_ATPase"/>
</dbReference>
<reference evidence="7 8" key="1">
    <citation type="submission" date="2017-07" db="EMBL/GenBank/DDBJ databases">
        <title>Draft genome sequence of aerobic hyperthermophilic archaea, Pyrobaculum aerophilum YKB31 and YKB32.</title>
        <authorList>
            <person name="Mochizuki T."/>
            <person name="Berliner A.J."/>
            <person name="Yoshida-Takashima Y."/>
            <person name="Takaki Y."/>
            <person name="Nunoura T."/>
            <person name="Takai K."/>
        </authorList>
    </citation>
    <scope>NUCLEOTIDE SEQUENCE [LARGE SCALE GENOMIC DNA]</scope>
    <source>
        <strain evidence="5 8">YKB31</strain>
        <strain evidence="6 7">YKB32</strain>
    </source>
</reference>
<dbReference type="GO" id="GO:0016887">
    <property type="term" value="F:ATP hydrolysis activity"/>
    <property type="evidence" value="ECO:0007669"/>
    <property type="project" value="InterPro"/>
</dbReference>
<dbReference type="SMART" id="SM00382">
    <property type="entry name" value="AAA"/>
    <property type="match status" value="1"/>
</dbReference>
<dbReference type="PROSITE" id="PS50893">
    <property type="entry name" value="ABC_TRANSPORTER_2"/>
    <property type="match status" value="1"/>
</dbReference>
<evidence type="ECO:0000313" key="6">
    <source>
        <dbReference type="EMBL" id="RFB00403.1"/>
    </source>
</evidence>
<keyword evidence="3 6" id="KW-0067">ATP-binding</keyword>
<dbReference type="InterPro" id="IPR003439">
    <property type="entry name" value="ABC_transporter-like_ATP-bd"/>
</dbReference>
<dbReference type="OrthoDB" id="44250at2157"/>
<dbReference type="InterPro" id="IPR051120">
    <property type="entry name" value="ABC_AA/LPS_Transport"/>
</dbReference>
<accession>A0A371R783</accession>
<dbReference type="Proteomes" id="UP000257123">
    <property type="component" value="Unassembled WGS sequence"/>
</dbReference>
<evidence type="ECO:0000313" key="5">
    <source>
        <dbReference type="EMBL" id="RFA94017.1"/>
    </source>
</evidence>
<dbReference type="Gene3D" id="3.40.50.300">
    <property type="entry name" value="P-loop containing nucleotide triphosphate hydrolases"/>
    <property type="match status" value="1"/>
</dbReference>
<protein>
    <submittedName>
        <fullName evidence="6">ABC transporter ATP-binding protein</fullName>
    </submittedName>
</protein>
<evidence type="ECO:0000256" key="3">
    <source>
        <dbReference type="ARBA" id="ARBA00022840"/>
    </source>
</evidence>
<gene>
    <name evidence="5" type="ORF">CGL51_11350</name>
    <name evidence="6" type="ORF">CGL52_00660</name>
</gene>
<comment type="caution">
    <text evidence="6">The sequence shown here is derived from an EMBL/GenBank/DDBJ whole genome shotgun (WGS) entry which is preliminary data.</text>
</comment>
<dbReference type="EMBL" id="NMUE01000045">
    <property type="protein sequence ID" value="RFA94017.1"/>
    <property type="molecule type" value="Genomic_DNA"/>
</dbReference>
<evidence type="ECO:0000256" key="2">
    <source>
        <dbReference type="ARBA" id="ARBA00022741"/>
    </source>
</evidence>